<organism evidence="5 6">
    <name type="scientific">Drosophila yakuba</name>
    <name type="common">Fruit fly</name>
    <dbReference type="NCBI Taxonomy" id="7245"/>
    <lineage>
        <taxon>Eukaryota</taxon>
        <taxon>Metazoa</taxon>
        <taxon>Ecdysozoa</taxon>
        <taxon>Arthropoda</taxon>
        <taxon>Hexapoda</taxon>
        <taxon>Insecta</taxon>
        <taxon>Pterygota</taxon>
        <taxon>Neoptera</taxon>
        <taxon>Endopterygota</taxon>
        <taxon>Diptera</taxon>
        <taxon>Brachycera</taxon>
        <taxon>Muscomorpha</taxon>
        <taxon>Ephydroidea</taxon>
        <taxon>Drosophilidae</taxon>
        <taxon>Drosophila</taxon>
        <taxon>Sophophora</taxon>
    </lineage>
</organism>
<dbReference type="Gene3D" id="3.30.1360.120">
    <property type="entry name" value="Probable tRNA modification gtpase trme, domain 1"/>
    <property type="match status" value="1"/>
</dbReference>
<sequence length="354" mass="40228">MPPFCSMNRCSNPWFLRAVRQHIRNIHEMRIPYARPVGLSQRNFTLEPLGNRELIRVHGAEVVPFLQGLSTNDVARIRSPGGPASMYAHFLNKAGRLLYDTILYRTNNPETILIECDREASSDFRRHLRTYRVRRRIEVDSVDDEYTTWVMFNLKDASEAVPNPHPDLFVSLDPRLPVLGTRILAPTDMDWAKLSKCFVDFGTATPASPDNNYQLLRYKQGVGEGCSELPPGKCFPLEANADYLHGVSFQKGCYVGQELTARVHHSGVIRKRYMPIRLTAPIDLGSNQDVTSVAGAKLGRVFGFAHKHGVALLRIEKVLNGRPELMIDGERCFVERPEWWPEDLPGKRRMAFAE</sequence>
<dbReference type="InterPro" id="IPR045179">
    <property type="entry name" value="YgfZ/GcvT"/>
</dbReference>
<dbReference type="AlphaFoldDB" id="A0A0R1E760"/>
<dbReference type="PANTHER" id="PTHR22602">
    <property type="entry name" value="TRANSFERASE CAF17, MITOCHONDRIAL-RELATED"/>
    <property type="match status" value="1"/>
</dbReference>
<reference evidence="5 6" key="2">
    <citation type="journal article" date="2007" name="PLoS Biol.">
        <title>Principles of genome evolution in the Drosophila melanogaster species group.</title>
        <authorList>
            <person name="Ranz J.M."/>
            <person name="Maurin D."/>
            <person name="Chan Y.S."/>
            <person name="von Grotthuss M."/>
            <person name="Hillier L.W."/>
            <person name="Roote J."/>
            <person name="Ashburner M."/>
            <person name="Bergman C.M."/>
        </authorList>
    </citation>
    <scope>NUCLEOTIDE SEQUENCE [LARGE SCALE GENOMIC DNA]</scope>
    <source>
        <strain evidence="6">Tai18E2 / Tucson 14021-0261.01</strain>
    </source>
</reference>
<gene>
    <name evidence="5" type="primary">Dyak\GE25894</name>
    <name evidence="5" type="synonym">Dyak\CG8043</name>
    <name evidence="5" type="synonym">dyak_GLEANR_9485</name>
    <name evidence="5" type="synonym">GE25894</name>
    <name evidence="5" type="ORF">Dyak_GE25894</name>
</gene>
<keyword evidence="3" id="KW-0496">Mitochondrion</keyword>
<dbReference type="InterPro" id="IPR027266">
    <property type="entry name" value="TrmE/GcvT-like"/>
</dbReference>
<reference evidence="5 6" key="1">
    <citation type="journal article" date="2007" name="Nature">
        <title>Evolution of genes and genomes on the Drosophila phylogeny.</title>
        <authorList>
            <consortium name="Drosophila 12 Genomes Consortium"/>
            <person name="Clark A.G."/>
            <person name="Eisen M.B."/>
            <person name="Smith D.R."/>
            <person name="Bergman C.M."/>
            <person name="Oliver B."/>
            <person name="Markow T.A."/>
            <person name="Kaufman T.C."/>
            <person name="Kellis M."/>
            <person name="Gelbart W."/>
            <person name="Iyer V.N."/>
            <person name="Pollard D.A."/>
            <person name="Sackton T.B."/>
            <person name="Larracuente A.M."/>
            <person name="Singh N.D."/>
            <person name="Abad J.P."/>
            <person name="Abt D.N."/>
            <person name="Adryan B."/>
            <person name="Aguade M."/>
            <person name="Akashi H."/>
            <person name="Anderson W.W."/>
            <person name="Aquadro C.F."/>
            <person name="Ardell D.H."/>
            <person name="Arguello R."/>
            <person name="Artieri C.G."/>
            <person name="Barbash D.A."/>
            <person name="Barker D."/>
            <person name="Barsanti P."/>
            <person name="Batterham P."/>
            <person name="Batzoglou S."/>
            <person name="Begun D."/>
            <person name="Bhutkar A."/>
            <person name="Blanco E."/>
            <person name="Bosak S.A."/>
            <person name="Bradley R.K."/>
            <person name="Brand A.D."/>
            <person name="Brent M.R."/>
            <person name="Brooks A.N."/>
            <person name="Brown R.H."/>
            <person name="Butlin R.K."/>
            <person name="Caggese C."/>
            <person name="Calvi B.R."/>
            <person name="Bernardo de Carvalho A."/>
            <person name="Caspi A."/>
            <person name="Castrezana S."/>
            <person name="Celniker S.E."/>
            <person name="Chang J.L."/>
            <person name="Chapple C."/>
            <person name="Chatterji S."/>
            <person name="Chinwalla A."/>
            <person name="Civetta A."/>
            <person name="Clifton S.W."/>
            <person name="Comeron J.M."/>
            <person name="Costello J.C."/>
            <person name="Coyne J.A."/>
            <person name="Daub J."/>
            <person name="David R.G."/>
            <person name="Delcher A.L."/>
            <person name="Delehaunty K."/>
            <person name="Do C.B."/>
            <person name="Ebling H."/>
            <person name="Edwards K."/>
            <person name="Eickbush T."/>
            <person name="Evans J.D."/>
            <person name="Filipski A."/>
            <person name="Findeiss S."/>
            <person name="Freyhult E."/>
            <person name="Fulton L."/>
            <person name="Fulton R."/>
            <person name="Garcia A.C."/>
            <person name="Gardiner A."/>
            <person name="Garfield D.A."/>
            <person name="Garvin B.E."/>
            <person name="Gibson G."/>
            <person name="Gilbert D."/>
            <person name="Gnerre S."/>
            <person name="Godfrey J."/>
            <person name="Good R."/>
            <person name="Gotea V."/>
            <person name="Gravely B."/>
            <person name="Greenberg A.J."/>
            <person name="Griffiths-Jones S."/>
            <person name="Gross S."/>
            <person name="Guigo R."/>
            <person name="Gustafson E.A."/>
            <person name="Haerty W."/>
            <person name="Hahn M.W."/>
            <person name="Halligan D.L."/>
            <person name="Halpern A.L."/>
            <person name="Halter G.M."/>
            <person name="Han M.V."/>
            <person name="Heger A."/>
            <person name="Hillier L."/>
            <person name="Hinrichs A.S."/>
            <person name="Holmes I."/>
            <person name="Hoskins R.A."/>
            <person name="Hubisz M.J."/>
            <person name="Hultmark D."/>
            <person name="Huntley M.A."/>
            <person name="Jaffe D.B."/>
            <person name="Jagadeeshan S."/>
            <person name="Jeck W.R."/>
            <person name="Johnson J."/>
            <person name="Jones C.D."/>
            <person name="Jordan W.C."/>
            <person name="Karpen G.H."/>
            <person name="Kataoka E."/>
            <person name="Keightley P.D."/>
            <person name="Kheradpour P."/>
            <person name="Kirkness E.F."/>
            <person name="Koerich L.B."/>
            <person name="Kristiansen K."/>
            <person name="Kudrna D."/>
            <person name="Kulathinal R.J."/>
            <person name="Kumar S."/>
            <person name="Kwok R."/>
            <person name="Lander E."/>
            <person name="Langley C.H."/>
            <person name="Lapoint R."/>
            <person name="Lazzaro B.P."/>
            <person name="Lee S.J."/>
            <person name="Levesque L."/>
            <person name="Li R."/>
            <person name="Lin C.F."/>
            <person name="Lin M.F."/>
            <person name="Lindblad-Toh K."/>
            <person name="Llopart A."/>
            <person name="Long M."/>
            <person name="Low L."/>
            <person name="Lozovsky E."/>
            <person name="Lu J."/>
            <person name="Luo M."/>
            <person name="Machado C.A."/>
            <person name="Makalowski W."/>
            <person name="Marzo M."/>
            <person name="Matsuda M."/>
            <person name="Matzkin L."/>
            <person name="McAllister B."/>
            <person name="McBride C.S."/>
            <person name="McKernan B."/>
            <person name="McKernan K."/>
            <person name="Mendez-Lago M."/>
            <person name="Minx P."/>
            <person name="Mollenhauer M.U."/>
            <person name="Montooth K."/>
            <person name="Mount S.M."/>
            <person name="Mu X."/>
            <person name="Myers E."/>
            <person name="Negre B."/>
            <person name="Newfeld S."/>
            <person name="Nielsen R."/>
            <person name="Noor M.A."/>
            <person name="O'Grady P."/>
            <person name="Pachter L."/>
            <person name="Papaceit M."/>
            <person name="Parisi M.J."/>
            <person name="Parisi M."/>
            <person name="Parts L."/>
            <person name="Pedersen J.S."/>
            <person name="Pesole G."/>
            <person name="Phillippy A.M."/>
            <person name="Ponting C.P."/>
            <person name="Pop M."/>
            <person name="Porcelli D."/>
            <person name="Powell J.R."/>
            <person name="Prohaska S."/>
            <person name="Pruitt K."/>
            <person name="Puig M."/>
            <person name="Quesneville H."/>
            <person name="Ram K.R."/>
            <person name="Rand D."/>
            <person name="Rasmussen M.D."/>
            <person name="Reed L.K."/>
            <person name="Reenan R."/>
            <person name="Reily A."/>
            <person name="Remington K.A."/>
            <person name="Rieger T.T."/>
            <person name="Ritchie M.G."/>
            <person name="Robin C."/>
            <person name="Rogers Y.H."/>
            <person name="Rohde C."/>
            <person name="Rozas J."/>
            <person name="Rubenfield M.J."/>
            <person name="Ruiz A."/>
            <person name="Russo S."/>
            <person name="Salzberg S.L."/>
            <person name="Sanchez-Gracia A."/>
            <person name="Saranga D.J."/>
            <person name="Sato H."/>
            <person name="Schaeffer S.W."/>
            <person name="Schatz M.C."/>
            <person name="Schlenke T."/>
            <person name="Schwartz R."/>
            <person name="Segarra C."/>
            <person name="Singh R.S."/>
            <person name="Sirot L."/>
            <person name="Sirota M."/>
            <person name="Sisneros N.B."/>
            <person name="Smith C.D."/>
            <person name="Smith T.F."/>
            <person name="Spieth J."/>
            <person name="Stage D.E."/>
            <person name="Stark A."/>
            <person name="Stephan W."/>
            <person name="Strausberg R.L."/>
            <person name="Strempel S."/>
            <person name="Sturgill D."/>
            <person name="Sutton G."/>
            <person name="Sutton G.G."/>
            <person name="Tao W."/>
            <person name="Teichmann S."/>
            <person name="Tobari Y.N."/>
            <person name="Tomimura Y."/>
            <person name="Tsolas J.M."/>
            <person name="Valente V.L."/>
            <person name="Venter E."/>
            <person name="Venter J.C."/>
            <person name="Vicario S."/>
            <person name="Vieira F.G."/>
            <person name="Vilella A.J."/>
            <person name="Villasante A."/>
            <person name="Walenz B."/>
            <person name="Wang J."/>
            <person name="Wasserman M."/>
            <person name="Watts T."/>
            <person name="Wilson D."/>
            <person name="Wilson R.K."/>
            <person name="Wing R.A."/>
            <person name="Wolfner M.F."/>
            <person name="Wong A."/>
            <person name="Wong G.K."/>
            <person name="Wu C.I."/>
            <person name="Wu G."/>
            <person name="Yamamoto D."/>
            <person name="Yang H.P."/>
            <person name="Yang S.P."/>
            <person name="Yorke J.A."/>
            <person name="Yoshida K."/>
            <person name="Zdobnov E."/>
            <person name="Zhang P."/>
            <person name="Zhang Y."/>
            <person name="Zimin A.V."/>
            <person name="Baldwin J."/>
            <person name="Abdouelleil A."/>
            <person name="Abdulkadir J."/>
            <person name="Abebe A."/>
            <person name="Abera B."/>
            <person name="Abreu J."/>
            <person name="Acer S.C."/>
            <person name="Aftuck L."/>
            <person name="Alexander A."/>
            <person name="An P."/>
            <person name="Anderson E."/>
            <person name="Anderson S."/>
            <person name="Arachi H."/>
            <person name="Azer M."/>
            <person name="Bachantsang P."/>
            <person name="Barry A."/>
            <person name="Bayul T."/>
            <person name="Berlin A."/>
            <person name="Bessette D."/>
            <person name="Bloom T."/>
            <person name="Blye J."/>
            <person name="Boguslavskiy L."/>
            <person name="Bonnet C."/>
            <person name="Boukhgalter B."/>
            <person name="Bourzgui I."/>
            <person name="Brown A."/>
            <person name="Cahill P."/>
            <person name="Channer S."/>
            <person name="Cheshatsang Y."/>
            <person name="Chuda L."/>
            <person name="Citroen M."/>
            <person name="Collymore A."/>
            <person name="Cooke P."/>
            <person name="Costello M."/>
            <person name="D'Aco K."/>
            <person name="Daza R."/>
            <person name="De Haan G."/>
            <person name="DeGray S."/>
            <person name="DeMaso C."/>
            <person name="Dhargay N."/>
            <person name="Dooley K."/>
            <person name="Dooley E."/>
            <person name="Doricent M."/>
            <person name="Dorje P."/>
            <person name="Dorjee K."/>
            <person name="Dupes A."/>
            <person name="Elong R."/>
            <person name="Falk J."/>
            <person name="Farina A."/>
            <person name="Faro S."/>
            <person name="Ferguson D."/>
            <person name="Fisher S."/>
            <person name="Foley C.D."/>
            <person name="Franke A."/>
            <person name="Friedrich D."/>
            <person name="Gadbois L."/>
            <person name="Gearin G."/>
            <person name="Gearin C.R."/>
            <person name="Giannoukos G."/>
            <person name="Goode T."/>
            <person name="Graham J."/>
            <person name="Grandbois E."/>
            <person name="Grewal S."/>
            <person name="Gyaltsen K."/>
            <person name="Hafez N."/>
            <person name="Hagos B."/>
            <person name="Hall J."/>
            <person name="Henson C."/>
            <person name="Hollinger A."/>
            <person name="Honan T."/>
            <person name="Huard M.D."/>
            <person name="Hughes L."/>
            <person name="Hurhula B."/>
            <person name="Husby M.E."/>
            <person name="Kamat A."/>
            <person name="Kanga B."/>
            <person name="Kashin S."/>
            <person name="Khazanovich D."/>
            <person name="Kisner P."/>
            <person name="Lance K."/>
            <person name="Lara M."/>
            <person name="Lee W."/>
            <person name="Lennon N."/>
            <person name="Letendre F."/>
            <person name="LeVine R."/>
            <person name="Lipovsky A."/>
            <person name="Liu X."/>
            <person name="Liu J."/>
            <person name="Liu S."/>
            <person name="Lokyitsang T."/>
            <person name="Lokyitsang Y."/>
            <person name="Lubonja R."/>
            <person name="Lui A."/>
            <person name="MacDonald P."/>
            <person name="Magnisalis V."/>
            <person name="Maru K."/>
            <person name="Matthews C."/>
            <person name="McCusker W."/>
            <person name="McDonough S."/>
            <person name="Mehta T."/>
            <person name="Meldrim J."/>
            <person name="Meneus L."/>
            <person name="Mihai O."/>
            <person name="Mihalev A."/>
            <person name="Mihova T."/>
            <person name="Mittelman R."/>
            <person name="Mlenga V."/>
            <person name="Montmayeur A."/>
            <person name="Mulrain L."/>
            <person name="Navidi A."/>
            <person name="Naylor J."/>
            <person name="Negash T."/>
            <person name="Nguyen T."/>
            <person name="Nguyen N."/>
            <person name="Nicol R."/>
            <person name="Norbu C."/>
            <person name="Norbu N."/>
            <person name="Novod N."/>
            <person name="O'Neill B."/>
            <person name="Osman S."/>
            <person name="Markiewicz E."/>
            <person name="Oyono O.L."/>
            <person name="Patti C."/>
            <person name="Phunkhang P."/>
            <person name="Pierre F."/>
            <person name="Priest M."/>
            <person name="Raghuraman S."/>
            <person name="Rege F."/>
            <person name="Reyes R."/>
            <person name="Rise C."/>
            <person name="Rogov P."/>
            <person name="Ross K."/>
            <person name="Ryan E."/>
            <person name="Settipalli S."/>
            <person name="Shea T."/>
            <person name="Sherpa N."/>
            <person name="Shi L."/>
            <person name="Shih D."/>
            <person name="Sparrow T."/>
            <person name="Spaulding J."/>
            <person name="Stalker J."/>
            <person name="Stange-Thomann N."/>
            <person name="Stavropoulos S."/>
            <person name="Stone C."/>
            <person name="Strader C."/>
            <person name="Tesfaye S."/>
            <person name="Thomson T."/>
            <person name="Thoulutsang Y."/>
            <person name="Thoulutsang D."/>
            <person name="Topham K."/>
            <person name="Topping I."/>
            <person name="Tsamla T."/>
            <person name="Vassiliev H."/>
            <person name="Vo A."/>
            <person name="Wangchuk T."/>
            <person name="Wangdi T."/>
            <person name="Weiand M."/>
            <person name="Wilkinson J."/>
            <person name="Wilson A."/>
            <person name="Yadav S."/>
            <person name="Young G."/>
            <person name="Yu Q."/>
            <person name="Zembek L."/>
            <person name="Zhong D."/>
            <person name="Zimmer A."/>
            <person name="Zwirko Z."/>
            <person name="Jaffe D.B."/>
            <person name="Alvarez P."/>
            <person name="Brockman W."/>
            <person name="Butler J."/>
            <person name="Chin C."/>
            <person name="Gnerre S."/>
            <person name="Grabherr M."/>
            <person name="Kleber M."/>
            <person name="Mauceli E."/>
            <person name="MacCallum I."/>
        </authorList>
    </citation>
    <scope>NUCLEOTIDE SEQUENCE [LARGE SCALE GENOMIC DNA]</scope>
    <source>
        <strain evidence="6">Tai18E2 / Tucson 14021-0261.01</strain>
    </source>
</reference>
<evidence type="ECO:0000256" key="1">
    <source>
        <dbReference type="ARBA" id="ARBA00004173"/>
    </source>
</evidence>
<dbReference type="EMBL" id="CM000160">
    <property type="protein sequence ID" value="KRK03191.1"/>
    <property type="molecule type" value="Genomic_DNA"/>
</dbReference>
<evidence type="ECO:0000259" key="4">
    <source>
        <dbReference type="Pfam" id="PF25455"/>
    </source>
</evidence>
<dbReference type="eggNOG" id="KOG2929">
    <property type="taxonomic scope" value="Eukaryota"/>
</dbReference>
<dbReference type="FunFam" id="3.30.1360.120:FF:000039">
    <property type="entry name" value="Uncharacterized protein, isoform A"/>
    <property type="match status" value="1"/>
</dbReference>
<dbReference type="Pfam" id="PF25455">
    <property type="entry name" value="Beta-barrel_CAF17_C"/>
    <property type="match status" value="1"/>
</dbReference>
<evidence type="ECO:0000256" key="2">
    <source>
        <dbReference type="ARBA" id="ARBA00022946"/>
    </source>
</evidence>
<evidence type="ECO:0000313" key="6">
    <source>
        <dbReference type="Proteomes" id="UP000002282"/>
    </source>
</evidence>
<name>A0A0R1E760_DROYA</name>
<protein>
    <submittedName>
        <fullName evidence="5">Uncharacterized protein, isoform B</fullName>
    </submittedName>
</protein>
<dbReference type="NCBIfam" id="TIGR03317">
    <property type="entry name" value="ygfZ_signature"/>
    <property type="match status" value="1"/>
</dbReference>
<dbReference type="PANTHER" id="PTHR22602:SF0">
    <property type="entry name" value="TRANSFERASE CAF17, MITOCHONDRIAL-RELATED"/>
    <property type="match status" value="1"/>
</dbReference>
<dbReference type="KEGG" id="dya:Dyak_GE25894"/>
<evidence type="ECO:0000313" key="5">
    <source>
        <dbReference type="EMBL" id="KRK03191.1"/>
    </source>
</evidence>
<keyword evidence="2" id="KW-0809">Transit peptide</keyword>
<dbReference type="OrthoDB" id="191995at2759"/>
<dbReference type="InterPro" id="IPR017703">
    <property type="entry name" value="YgfZ/GCV_T_CS"/>
</dbReference>
<dbReference type="InterPro" id="IPR057460">
    <property type="entry name" value="CAF17_C"/>
</dbReference>
<dbReference type="GO" id="GO:0016226">
    <property type="term" value="P:iron-sulfur cluster assembly"/>
    <property type="evidence" value="ECO:0007669"/>
    <property type="project" value="TreeGrafter"/>
</dbReference>
<proteinExistence type="predicted"/>
<dbReference type="Proteomes" id="UP000002282">
    <property type="component" value="Chromosome 3R"/>
</dbReference>
<accession>A0A0R1E760</accession>
<comment type="subcellular location">
    <subcellularLocation>
        <location evidence="1">Mitochondrion</location>
    </subcellularLocation>
</comment>
<dbReference type="SUPFAM" id="SSF103025">
    <property type="entry name" value="Folate-binding domain"/>
    <property type="match status" value="1"/>
</dbReference>
<keyword evidence="6" id="KW-1185">Reference proteome</keyword>
<evidence type="ECO:0000256" key="3">
    <source>
        <dbReference type="ARBA" id="ARBA00023128"/>
    </source>
</evidence>
<feature type="domain" description="CAF17 C-terminal" evidence="4">
    <location>
        <begin position="270"/>
        <end position="341"/>
    </location>
</feature>
<dbReference type="GO" id="GO:0005759">
    <property type="term" value="C:mitochondrial matrix"/>
    <property type="evidence" value="ECO:0007669"/>
    <property type="project" value="TreeGrafter"/>
</dbReference>